<keyword evidence="1" id="KW-0812">Transmembrane</keyword>
<feature type="transmembrane region" description="Helical" evidence="1">
    <location>
        <begin position="9"/>
        <end position="29"/>
    </location>
</feature>
<dbReference type="RefSeq" id="WP_115751491.1">
    <property type="nucleotide sequence ID" value="NZ_PIOD01000031.1"/>
</dbReference>
<keyword evidence="1" id="KW-0472">Membrane</keyword>
<name>A0A3D8PHI3_9BACI</name>
<dbReference type="OrthoDB" id="2967968at2"/>
<protein>
    <submittedName>
        <fullName evidence="2">Uncharacterized protein</fullName>
    </submittedName>
</protein>
<sequence length="197" mass="23243">MNTKRKRKVWGIGSGVFIVLAIAFISWYYPLSLFSIHQSFTYHPGSETHNGKTYEEEIGEFKAAYEKDLKKDLESDNYNPTVNRTQFILPIFEQEWLIGTDSKTIDKDKLDRMLFDVQQARNTLLDLVSEGDYSREERVYMVDSINNFLNLEESIRFIRNGKYFSRSDLQRMLGNLQGEFWAGFDYYTTVFYDVSHK</sequence>
<dbReference type="EMBL" id="PIOD01000031">
    <property type="protein sequence ID" value="RDW14947.1"/>
    <property type="molecule type" value="Genomic_DNA"/>
</dbReference>
<accession>A0A3D8PHI3</accession>
<evidence type="ECO:0000256" key="1">
    <source>
        <dbReference type="SAM" id="Phobius"/>
    </source>
</evidence>
<organism evidence="2 3">
    <name type="scientific">Oceanobacillus chungangensis</name>
    <dbReference type="NCBI Taxonomy" id="1229152"/>
    <lineage>
        <taxon>Bacteria</taxon>
        <taxon>Bacillati</taxon>
        <taxon>Bacillota</taxon>
        <taxon>Bacilli</taxon>
        <taxon>Bacillales</taxon>
        <taxon>Bacillaceae</taxon>
        <taxon>Oceanobacillus</taxon>
    </lineage>
</organism>
<keyword evidence="1" id="KW-1133">Transmembrane helix</keyword>
<dbReference type="Proteomes" id="UP000256520">
    <property type="component" value="Unassembled WGS sequence"/>
</dbReference>
<keyword evidence="3" id="KW-1185">Reference proteome</keyword>
<comment type="caution">
    <text evidence="2">The sequence shown here is derived from an EMBL/GenBank/DDBJ whole genome shotgun (WGS) entry which is preliminary data.</text>
</comment>
<dbReference type="AlphaFoldDB" id="A0A3D8PHI3"/>
<evidence type="ECO:0000313" key="2">
    <source>
        <dbReference type="EMBL" id="RDW14947.1"/>
    </source>
</evidence>
<reference evidence="3" key="1">
    <citation type="submission" date="2017-11" db="EMBL/GenBank/DDBJ databases">
        <authorList>
            <person name="Zhu W."/>
        </authorList>
    </citation>
    <scope>NUCLEOTIDE SEQUENCE [LARGE SCALE GENOMIC DNA]</scope>
    <source>
        <strain evidence="3">CAU 1051</strain>
    </source>
</reference>
<evidence type="ECO:0000313" key="3">
    <source>
        <dbReference type="Proteomes" id="UP000256520"/>
    </source>
</evidence>
<gene>
    <name evidence="2" type="ORF">CWR45_19435</name>
</gene>
<proteinExistence type="predicted"/>